<accession>A0A1I4Q931</accession>
<feature type="domain" description="HTH luxR-type" evidence="1">
    <location>
        <begin position="212"/>
        <end position="277"/>
    </location>
</feature>
<dbReference type="PRINTS" id="PR00038">
    <property type="entry name" value="HTHLUXR"/>
</dbReference>
<organism evidence="2 3">
    <name type="scientific">Shimia aestuarii</name>
    <dbReference type="NCBI Taxonomy" id="254406"/>
    <lineage>
        <taxon>Bacteria</taxon>
        <taxon>Pseudomonadati</taxon>
        <taxon>Pseudomonadota</taxon>
        <taxon>Alphaproteobacteria</taxon>
        <taxon>Rhodobacterales</taxon>
        <taxon>Roseobacteraceae</taxon>
    </lineage>
</organism>
<evidence type="ECO:0000259" key="1">
    <source>
        <dbReference type="PROSITE" id="PS50043"/>
    </source>
</evidence>
<name>A0A1I4Q931_9RHOB</name>
<dbReference type="GO" id="GO:0006355">
    <property type="term" value="P:regulation of DNA-templated transcription"/>
    <property type="evidence" value="ECO:0007669"/>
    <property type="project" value="InterPro"/>
</dbReference>
<dbReference type="Gene3D" id="1.10.10.10">
    <property type="entry name" value="Winged helix-like DNA-binding domain superfamily/Winged helix DNA-binding domain"/>
    <property type="match status" value="1"/>
</dbReference>
<dbReference type="SUPFAM" id="SSF46894">
    <property type="entry name" value="C-terminal effector domain of the bipartite response regulators"/>
    <property type="match status" value="1"/>
</dbReference>
<proteinExistence type="predicted"/>
<dbReference type="OrthoDB" id="5497412at2"/>
<dbReference type="InterPro" id="IPR016032">
    <property type="entry name" value="Sig_transdc_resp-reg_C-effctor"/>
</dbReference>
<sequence>MYGKGIYSAADHPERTVGTYCIEAVASWCQAVQGGIRLTDALKKICDAFGGELAAVTRIDHSIHVDRTASTRIVAFDRRANLASDISGYRVPCAKMVCGEYFSAAKIGSVWHAHVSDFGQQNRISRPLVQRRLVESIVIPLAHHANSSDFLEMHFPSAVHAAKLDNLELIGATLATAWKSRSMGLLVKNCHRNAHSDLLADAKSGENTDLLAVDNPCRLSRAEYRVCVLLSSGLNNEAILDELSIGISTLRTHLRNIYAKTETASQPELLQRLMLHAAPGRTLQSWGERNVA</sequence>
<evidence type="ECO:0000313" key="3">
    <source>
        <dbReference type="Proteomes" id="UP000199144"/>
    </source>
</evidence>
<dbReference type="GO" id="GO:0003677">
    <property type="term" value="F:DNA binding"/>
    <property type="evidence" value="ECO:0007669"/>
    <property type="project" value="UniProtKB-KW"/>
</dbReference>
<keyword evidence="2" id="KW-0238">DNA-binding</keyword>
<dbReference type="Proteomes" id="UP000199144">
    <property type="component" value="Unassembled WGS sequence"/>
</dbReference>
<reference evidence="2 3" key="1">
    <citation type="submission" date="2016-10" db="EMBL/GenBank/DDBJ databases">
        <authorList>
            <person name="de Groot N.N."/>
        </authorList>
    </citation>
    <scope>NUCLEOTIDE SEQUENCE [LARGE SCALE GENOMIC DNA]</scope>
    <source>
        <strain evidence="2 3">DSM 15283</strain>
    </source>
</reference>
<keyword evidence="3" id="KW-1185">Reference proteome</keyword>
<gene>
    <name evidence="2" type="ORF">SAMN04488042_106242</name>
</gene>
<dbReference type="EMBL" id="FOTQ01000006">
    <property type="protein sequence ID" value="SFM36611.1"/>
    <property type="molecule type" value="Genomic_DNA"/>
</dbReference>
<evidence type="ECO:0000313" key="2">
    <source>
        <dbReference type="EMBL" id="SFM36611.1"/>
    </source>
</evidence>
<dbReference type="STRING" id="254406.SAMN04488042_106242"/>
<dbReference type="PROSITE" id="PS50043">
    <property type="entry name" value="HTH_LUXR_2"/>
    <property type="match status" value="1"/>
</dbReference>
<dbReference type="AlphaFoldDB" id="A0A1I4Q931"/>
<dbReference type="InterPro" id="IPR000792">
    <property type="entry name" value="Tscrpt_reg_LuxR_C"/>
</dbReference>
<dbReference type="RefSeq" id="WP_110680260.1">
    <property type="nucleotide sequence ID" value="NZ_FOTQ01000006.1"/>
</dbReference>
<dbReference type="InterPro" id="IPR036388">
    <property type="entry name" value="WH-like_DNA-bd_sf"/>
</dbReference>
<dbReference type="Pfam" id="PF00196">
    <property type="entry name" value="GerE"/>
    <property type="match status" value="1"/>
</dbReference>
<protein>
    <submittedName>
        <fullName evidence="2">DNA-binding transcriptional regulator, CsgD family</fullName>
    </submittedName>
</protein>
<dbReference type="SMART" id="SM00421">
    <property type="entry name" value="HTH_LUXR"/>
    <property type="match status" value="1"/>
</dbReference>